<proteinExistence type="predicted"/>
<dbReference type="SUPFAM" id="SSF56784">
    <property type="entry name" value="HAD-like"/>
    <property type="match status" value="1"/>
</dbReference>
<organism evidence="1 2">
    <name type="scientific">Mastigocoleus testarum BC008</name>
    <dbReference type="NCBI Taxonomy" id="371196"/>
    <lineage>
        <taxon>Bacteria</taxon>
        <taxon>Bacillati</taxon>
        <taxon>Cyanobacteriota</taxon>
        <taxon>Cyanophyceae</taxon>
        <taxon>Nostocales</taxon>
        <taxon>Hapalosiphonaceae</taxon>
        <taxon>Mastigocoleus</taxon>
    </lineage>
</organism>
<sequence>MIKPTQPLYERIAVVFDFDETLVRDTFDVLLENFNLDVKEFRQQRVKPLIDSGWDKVLARAHCLIEESKQRETKDKITAQRLAQIGKELEPFSGVEEMFTRLRKRACEVVPEVEIEFYLITGGFLDIARNTSIAPNFKGMWGCEFHYASDGEIQFLKTQMTHTEKTRYLFYISKGIDKANSKDLIFSYSSIPDEELHVPLNQMIYVGDGTSDIPCFSILNKYQGIPIGLYKDGTQEWEHQAEISNNQQVINLAPADYSENSELMRSLFLAIESICKQIALHQLSVKK</sequence>
<keyword evidence="2" id="KW-1185">Reference proteome</keyword>
<dbReference type="Proteomes" id="UP000053372">
    <property type="component" value="Unassembled WGS sequence"/>
</dbReference>
<dbReference type="OrthoDB" id="9785423at2"/>
<evidence type="ECO:0000313" key="2">
    <source>
        <dbReference type="Proteomes" id="UP000053372"/>
    </source>
</evidence>
<dbReference type="InterPro" id="IPR023214">
    <property type="entry name" value="HAD_sf"/>
</dbReference>
<protein>
    <submittedName>
        <fullName evidence="1">Phosphatase</fullName>
    </submittedName>
</protein>
<accession>A0A0V7ZDD8</accession>
<gene>
    <name evidence="1" type="ORF">BC008_09980</name>
</gene>
<dbReference type="AlphaFoldDB" id="A0A0V7ZDD8"/>
<dbReference type="Gene3D" id="3.40.50.1000">
    <property type="entry name" value="HAD superfamily/HAD-like"/>
    <property type="match status" value="1"/>
</dbReference>
<name>A0A0V7ZDD8_9CYAN</name>
<dbReference type="InterPro" id="IPR041492">
    <property type="entry name" value="HAD_2"/>
</dbReference>
<evidence type="ECO:0000313" key="1">
    <source>
        <dbReference type="EMBL" id="KST62487.1"/>
    </source>
</evidence>
<reference evidence="1 2" key="1">
    <citation type="journal article" date="2015" name="Genome Announc.">
        <title>Draft Genome of the Euendolithic (true boring) Cyanobacterium Mastigocoleus testarum strain BC008.</title>
        <authorList>
            <person name="Guida B.S."/>
            <person name="Garcia-Pichel F."/>
        </authorList>
    </citation>
    <scope>NUCLEOTIDE SEQUENCE [LARGE SCALE GENOMIC DNA]</scope>
    <source>
        <strain evidence="1 2">BC008</strain>
    </source>
</reference>
<dbReference type="InterPro" id="IPR036412">
    <property type="entry name" value="HAD-like_sf"/>
</dbReference>
<comment type="caution">
    <text evidence="1">The sequence shown here is derived from an EMBL/GenBank/DDBJ whole genome shotgun (WGS) entry which is preliminary data.</text>
</comment>
<dbReference type="EMBL" id="LMTZ01000155">
    <property type="protein sequence ID" value="KST62487.1"/>
    <property type="molecule type" value="Genomic_DNA"/>
</dbReference>
<dbReference type="RefSeq" id="WP_027841966.1">
    <property type="nucleotide sequence ID" value="NZ_LMTZ01000155.1"/>
</dbReference>
<dbReference type="CDD" id="cd01427">
    <property type="entry name" value="HAD_like"/>
    <property type="match status" value="1"/>
</dbReference>
<dbReference type="Pfam" id="PF13419">
    <property type="entry name" value="HAD_2"/>
    <property type="match status" value="1"/>
</dbReference>